<proteinExistence type="predicted"/>
<organism evidence="2">
    <name type="scientific">Candidatus Kentrum sp. LFY</name>
    <dbReference type="NCBI Taxonomy" id="2126342"/>
    <lineage>
        <taxon>Bacteria</taxon>
        <taxon>Pseudomonadati</taxon>
        <taxon>Pseudomonadota</taxon>
        <taxon>Gammaproteobacteria</taxon>
        <taxon>Candidatus Kentrum</taxon>
    </lineage>
</organism>
<name>A0A450X5U5_9GAMM</name>
<protein>
    <submittedName>
        <fullName evidence="2">Calcineurin-like phosphoesterase</fullName>
    </submittedName>
</protein>
<feature type="domain" description="Calcineurin-like phosphoesterase" evidence="1">
    <location>
        <begin position="7"/>
        <end position="102"/>
    </location>
</feature>
<dbReference type="Pfam" id="PF00149">
    <property type="entry name" value="Metallophos"/>
    <property type="match status" value="1"/>
</dbReference>
<dbReference type="EMBL" id="CAADFN010000184">
    <property type="protein sequence ID" value="VFK24591.1"/>
    <property type="molecule type" value="Genomic_DNA"/>
</dbReference>
<sequence>MTTFSWLHLTDLHYGTPKDDWMWPETKSRFYCDIDDLREECGPWDLILFTGDLTGNVDSEKEPDIWKKMEGELEEIRLKVAALSHGEKPLLLAVPGNHDLERPGGDNPAVEELGRILRKYDVKGGL</sequence>
<dbReference type="InterPro" id="IPR004843">
    <property type="entry name" value="Calcineurin-like_PHP"/>
</dbReference>
<dbReference type="SUPFAM" id="SSF56300">
    <property type="entry name" value="Metallo-dependent phosphatases"/>
    <property type="match status" value="1"/>
</dbReference>
<gene>
    <name evidence="2" type="ORF">BECKLFY1418C_GA0070996_11843</name>
</gene>
<evidence type="ECO:0000313" key="2">
    <source>
        <dbReference type="EMBL" id="VFK24591.1"/>
    </source>
</evidence>
<dbReference type="InterPro" id="IPR029052">
    <property type="entry name" value="Metallo-depent_PP-like"/>
</dbReference>
<accession>A0A450X5U5</accession>
<reference evidence="2" key="1">
    <citation type="submission" date="2019-02" db="EMBL/GenBank/DDBJ databases">
        <authorList>
            <person name="Gruber-Vodicka R. H."/>
            <person name="Seah K. B. B."/>
        </authorList>
    </citation>
    <scope>NUCLEOTIDE SEQUENCE</scope>
    <source>
        <strain evidence="2">BECK_BY7</strain>
    </source>
</reference>
<evidence type="ECO:0000259" key="1">
    <source>
        <dbReference type="Pfam" id="PF00149"/>
    </source>
</evidence>
<dbReference type="AlphaFoldDB" id="A0A450X5U5"/>
<dbReference type="Gene3D" id="3.60.21.10">
    <property type="match status" value="1"/>
</dbReference>
<dbReference type="GO" id="GO:0016787">
    <property type="term" value="F:hydrolase activity"/>
    <property type="evidence" value="ECO:0007669"/>
    <property type="project" value="InterPro"/>
</dbReference>